<dbReference type="Proteomes" id="UP000703674">
    <property type="component" value="Unassembled WGS sequence"/>
</dbReference>
<dbReference type="SUPFAM" id="SSF53756">
    <property type="entry name" value="UDP-Glycosyltransferase/glycogen phosphorylase"/>
    <property type="match status" value="1"/>
</dbReference>
<dbReference type="Gene3D" id="3.40.50.2000">
    <property type="entry name" value="Glycogen Phosphorylase B"/>
    <property type="match status" value="1"/>
</dbReference>
<protein>
    <submittedName>
        <fullName evidence="1">Glycosyltransferase family 4 protein</fullName>
    </submittedName>
</protein>
<comment type="caution">
    <text evidence="1">The sequence shown here is derived from an EMBL/GenBank/DDBJ whole genome shotgun (WGS) entry which is preliminary data.</text>
</comment>
<reference evidence="1 2" key="1">
    <citation type="submission" date="2020-03" db="EMBL/GenBank/DDBJ databases">
        <title>Salinimicrobium sp. nov, isolated from SCS.</title>
        <authorList>
            <person name="Cao W.R."/>
        </authorList>
    </citation>
    <scope>NUCLEOTIDE SEQUENCE [LARGE SCALE GENOMIC DNA]</scope>
    <source>
        <strain evidence="2">J15B91</strain>
    </source>
</reference>
<evidence type="ECO:0000313" key="2">
    <source>
        <dbReference type="Proteomes" id="UP000703674"/>
    </source>
</evidence>
<accession>A0ABX1CZH1</accession>
<sequence>MSRIKKILVVAESINVEDSSGSKANVALIQNLDKAGFELKVYHFTRRDIKIQGIQSVSIKEIKTSRHYFLSRLQRKLQHGLNINLARFLEPISGFSFTFFNDTASIAKALMSENNFEPDLVLTLSKGASYRPHYALLALPKLQEKWMAYIHDPYPFHFYPEPYKWSEPGYEQKIKFFYDLSLKCKWAGFPSLYLSEWMEEKFPALKGKSVIIPHQINENDEQSESQFYDPEKFTVLHAGNLMLQRPPFGLIEGFNQFLKKNKEAQNLARLVLLGSGDNYSKELNEFNSQIPQLIFSQGNVPYREVRFLQRKANVNVILESKAEISPFLPGKFPHCVEANKPILLLGPEKSESRRLLGEKYLYWAEVDNIVKISEYIEKLFLQWKDNPNSLRLDRKDLQKYLSYGHLRSVLNKIRS</sequence>
<dbReference type="RefSeq" id="WP_168138769.1">
    <property type="nucleotide sequence ID" value="NZ_JAAVJR010000007.1"/>
</dbReference>
<proteinExistence type="predicted"/>
<gene>
    <name evidence="1" type="ORF">HC175_12100</name>
</gene>
<keyword evidence="2" id="KW-1185">Reference proteome</keyword>
<evidence type="ECO:0000313" key="1">
    <source>
        <dbReference type="EMBL" id="NJW53661.1"/>
    </source>
</evidence>
<dbReference type="EMBL" id="JAAVJR010000007">
    <property type="protein sequence ID" value="NJW53661.1"/>
    <property type="molecule type" value="Genomic_DNA"/>
</dbReference>
<organism evidence="1 2">
    <name type="scientific">Salinimicrobium oceani</name>
    <dbReference type="NCBI Taxonomy" id="2722702"/>
    <lineage>
        <taxon>Bacteria</taxon>
        <taxon>Pseudomonadati</taxon>
        <taxon>Bacteroidota</taxon>
        <taxon>Flavobacteriia</taxon>
        <taxon>Flavobacteriales</taxon>
        <taxon>Flavobacteriaceae</taxon>
        <taxon>Salinimicrobium</taxon>
    </lineage>
</organism>
<name>A0ABX1CZH1_9FLAO</name>